<dbReference type="AlphaFoldDB" id="U1N8R3"/>
<keyword evidence="2" id="KW-1185">Reference proteome</keyword>
<protein>
    <submittedName>
        <fullName evidence="1">Uncharacterized protein</fullName>
    </submittedName>
</protein>
<comment type="caution">
    <text evidence="1">The sequence shown here is derived from an EMBL/GenBank/DDBJ whole genome shotgun (WGS) entry which is preliminary data.</text>
</comment>
<reference evidence="1 2" key="1">
    <citation type="journal article" date="2011" name="Stand. Genomic Sci.">
        <title>High quality draft genome sequence of Segniliparus rugosus CDC 945(T)= (ATCC BAA-974(T)).</title>
        <authorList>
            <person name="Earl A.M."/>
            <person name="Desjardins C.A."/>
            <person name="Fitzgerald M.G."/>
            <person name="Arachchi H.M."/>
            <person name="Zeng Q."/>
            <person name="Mehta T."/>
            <person name="Griggs A."/>
            <person name="Birren B.W."/>
            <person name="Toney N.C."/>
            <person name="Carr J."/>
            <person name="Posey J."/>
            <person name="Butler W.R."/>
        </authorList>
    </citation>
    <scope>NUCLEOTIDE SEQUENCE [LARGE SCALE GENOMIC DNA]</scope>
    <source>
        <strain evidence="2">ATCC BAA-974 / DSM 45345 / CCUG 50838 / CIP 108380 / JCM 13579 / CDC 945</strain>
    </source>
</reference>
<name>U1N8R3_SEGRC</name>
<evidence type="ECO:0000313" key="2">
    <source>
        <dbReference type="Proteomes" id="UP000004816"/>
    </source>
</evidence>
<gene>
    <name evidence="1" type="ORF">HMPREF9336_04367</name>
</gene>
<evidence type="ECO:0000313" key="1">
    <source>
        <dbReference type="EMBL" id="ERG69223.1"/>
    </source>
</evidence>
<dbReference type="Proteomes" id="UP000004816">
    <property type="component" value="Unassembled WGS sequence"/>
</dbReference>
<proteinExistence type="predicted"/>
<dbReference type="HOGENOM" id="CLU_3332880_0_0_11"/>
<sequence>MTGVGHGLAVTVGDAGLTTPLANVDQPVPLTWMNASKY</sequence>
<dbReference type="EMBL" id="ACZI02000003">
    <property type="protein sequence ID" value="ERG69223.1"/>
    <property type="molecule type" value="Genomic_DNA"/>
</dbReference>
<organism evidence="1 2">
    <name type="scientific">Segniliparus rugosus (strain ATCC BAA-974 / DSM 45345 / CCUG 50838 / CIP 108380 / JCM 13579 / CDC 945)</name>
    <dbReference type="NCBI Taxonomy" id="679197"/>
    <lineage>
        <taxon>Bacteria</taxon>
        <taxon>Bacillati</taxon>
        <taxon>Actinomycetota</taxon>
        <taxon>Actinomycetes</taxon>
        <taxon>Mycobacteriales</taxon>
        <taxon>Segniliparaceae</taxon>
        <taxon>Segniliparus</taxon>
    </lineage>
</organism>
<accession>U1N8R3</accession>